<sequence>IKIFCTQNIGANHMLMAVEGILVEF</sequence>
<gene>
    <name evidence="1" type="ORF">BVRB_016420</name>
</gene>
<organism evidence="1 2">
    <name type="scientific">Beta vulgaris subsp. vulgaris</name>
    <name type="common">Beet</name>
    <dbReference type="NCBI Taxonomy" id="3555"/>
    <lineage>
        <taxon>Eukaryota</taxon>
        <taxon>Viridiplantae</taxon>
        <taxon>Streptophyta</taxon>
        <taxon>Embryophyta</taxon>
        <taxon>Tracheophyta</taxon>
        <taxon>Spermatophyta</taxon>
        <taxon>Magnoliopsida</taxon>
        <taxon>eudicotyledons</taxon>
        <taxon>Gunneridae</taxon>
        <taxon>Pentapetalae</taxon>
        <taxon>Caryophyllales</taxon>
        <taxon>Chenopodiaceae</taxon>
        <taxon>Betoideae</taxon>
        <taxon>Beta</taxon>
    </lineage>
</organism>
<accession>A0A0J8B106</accession>
<proteinExistence type="predicted"/>
<name>A0A0J8B106_BETVV</name>
<dbReference type="Proteomes" id="UP000035740">
    <property type="component" value="Unassembled WGS sequence"/>
</dbReference>
<evidence type="ECO:0000313" key="1">
    <source>
        <dbReference type="EMBL" id="KMS94671.1"/>
    </source>
</evidence>
<keyword evidence="2" id="KW-1185">Reference proteome</keyword>
<dbReference type="Gramene" id="KMS94671">
    <property type="protein sequence ID" value="KMS94671"/>
    <property type="gene ID" value="BVRB_016420"/>
</dbReference>
<protein>
    <submittedName>
        <fullName evidence="1">Uncharacterized protein</fullName>
    </submittedName>
</protein>
<dbReference type="EMBL" id="KQ091327">
    <property type="protein sequence ID" value="KMS94671.1"/>
    <property type="molecule type" value="Genomic_DNA"/>
</dbReference>
<evidence type="ECO:0000313" key="2">
    <source>
        <dbReference type="Proteomes" id="UP000035740"/>
    </source>
</evidence>
<feature type="non-terminal residue" evidence="1">
    <location>
        <position position="1"/>
    </location>
</feature>
<reference evidence="1 2" key="1">
    <citation type="journal article" date="2014" name="Nature">
        <title>The genome of the recently domesticated crop plant sugar beet (Beta vulgaris).</title>
        <authorList>
            <person name="Dohm J.C."/>
            <person name="Minoche A.E."/>
            <person name="Holtgrawe D."/>
            <person name="Capella-Gutierrez S."/>
            <person name="Zakrzewski F."/>
            <person name="Tafer H."/>
            <person name="Rupp O."/>
            <person name="Sorensen T.R."/>
            <person name="Stracke R."/>
            <person name="Reinhardt R."/>
            <person name="Goesmann A."/>
            <person name="Kraft T."/>
            <person name="Schulz B."/>
            <person name="Stadler P.F."/>
            <person name="Schmidt T."/>
            <person name="Gabaldon T."/>
            <person name="Lehrach H."/>
            <person name="Weisshaar B."/>
            <person name="Himmelbauer H."/>
        </authorList>
    </citation>
    <scope>NUCLEOTIDE SEQUENCE [LARGE SCALE GENOMIC DNA]</scope>
    <source>
        <tissue evidence="1">Taproot</tissue>
    </source>
</reference>
<dbReference type="AlphaFoldDB" id="A0A0J8B106"/>